<accession>A0A3B0RUS8</accession>
<keyword evidence="2" id="KW-0560">Oxidoreductase</keyword>
<evidence type="ECO:0000256" key="2">
    <source>
        <dbReference type="ARBA" id="ARBA00023002"/>
    </source>
</evidence>
<gene>
    <name evidence="3" type="ORF">MNBD_ALPHA04-1371</name>
</gene>
<dbReference type="PRINTS" id="PR00081">
    <property type="entry name" value="GDHRDH"/>
</dbReference>
<dbReference type="PROSITE" id="PS00061">
    <property type="entry name" value="ADH_SHORT"/>
    <property type="match status" value="1"/>
</dbReference>
<proteinExistence type="inferred from homology"/>
<evidence type="ECO:0000256" key="1">
    <source>
        <dbReference type="ARBA" id="ARBA00006484"/>
    </source>
</evidence>
<dbReference type="InterPro" id="IPR036291">
    <property type="entry name" value="NAD(P)-bd_dom_sf"/>
</dbReference>
<comment type="similarity">
    <text evidence="1">Belongs to the short-chain dehydrogenases/reductases (SDR) family.</text>
</comment>
<name>A0A3B0RUS8_9ZZZZ</name>
<dbReference type="EMBL" id="UOEF01000039">
    <property type="protein sequence ID" value="VAV88253.1"/>
    <property type="molecule type" value="Genomic_DNA"/>
</dbReference>
<dbReference type="InterPro" id="IPR002347">
    <property type="entry name" value="SDR_fam"/>
</dbReference>
<dbReference type="PANTHER" id="PTHR44196">
    <property type="entry name" value="DEHYDROGENASE/REDUCTASE SDR FAMILY MEMBER 7B"/>
    <property type="match status" value="1"/>
</dbReference>
<dbReference type="GO" id="GO:0016020">
    <property type="term" value="C:membrane"/>
    <property type="evidence" value="ECO:0007669"/>
    <property type="project" value="TreeGrafter"/>
</dbReference>
<dbReference type="GO" id="GO:0016491">
    <property type="term" value="F:oxidoreductase activity"/>
    <property type="evidence" value="ECO:0007669"/>
    <property type="project" value="UniProtKB-KW"/>
</dbReference>
<evidence type="ECO:0000313" key="3">
    <source>
        <dbReference type="EMBL" id="VAV88253.1"/>
    </source>
</evidence>
<protein>
    <submittedName>
        <fullName evidence="3">Oxidoreductase, short-chain dehydrogenase/reductase family</fullName>
    </submittedName>
</protein>
<dbReference type="AlphaFoldDB" id="A0A3B0RUS8"/>
<dbReference type="SUPFAM" id="SSF51735">
    <property type="entry name" value="NAD(P)-binding Rossmann-fold domains"/>
    <property type="match status" value="1"/>
</dbReference>
<dbReference type="PRINTS" id="PR00080">
    <property type="entry name" value="SDRFAMILY"/>
</dbReference>
<dbReference type="InterPro" id="IPR020904">
    <property type="entry name" value="Sc_DH/Rdtase_CS"/>
</dbReference>
<organism evidence="3">
    <name type="scientific">hydrothermal vent metagenome</name>
    <dbReference type="NCBI Taxonomy" id="652676"/>
    <lineage>
        <taxon>unclassified sequences</taxon>
        <taxon>metagenomes</taxon>
        <taxon>ecological metagenomes</taxon>
    </lineage>
</organism>
<dbReference type="Pfam" id="PF00106">
    <property type="entry name" value="adh_short"/>
    <property type="match status" value="1"/>
</dbReference>
<dbReference type="Gene3D" id="3.40.50.720">
    <property type="entry name" value="NAD(P)-binding Rossmann-like Domain"/>
    <property type="match status" value="1"/>
</dbReference>
<dbReference type="PANTHER" id="PTHR44196:SF1">
    <property type="entry name" value="DEHYDROGENASE_REDUCTASE SDR FAMILY MEMBER 7B"/>
    <property type="match status" value="1"/>
</dbReference>
<sequence>MPYPLSMPSKIMLTGGTSGIGAEMLTMLLAAGHEVIVVARRASELEPQAGMHPYDCDLADAQAVTAMMASVSQTHEDITVLINNAALQYAVPLTAEEFDPVMMDAEVMINLIAPALITHALLPGLRQHGGRAAVVNISSGLAFFPKQQTALYCATKAAIHSFSQSLRYQLEEDGVGVIEAILPLVDTPMTHGRGSGKISASAAAKAILDGIGRGQPEIYIGKAKLIPYLTRLMPSLGRKILRGS</sequence>
<reference evidence="3" key="1">
    <citation type="submission" date="2018-06" db="EMBL/GenBank/DDBJ databases">
        <authorList>
            <person name="Zhirakovskaya E."/>
        </authorList>
    </citation>
    <scope>NUCLEOTIDE SEQUENCE</scope>
</reference>